<dbReference type="GO" id="GO:0046872">
    <property type="term" value="F:metal ion binding"/>
    <property type="evidence" value="ECO:0007669"/>
    <property type="project" value="UniProtKB-KW"/>
</dbReference>
<evidence type="ECO:0000313" key="11">
    <source>
        <dbReference type="WBParaSite" id="OFLC_0000439501-mRNA-1"/>
    </source>
</evidence>
<feature type="coiled-coil region" evidence="7">
    <location>
        <begin position="90"/>
        <end position="117"/>
    </location>
</feature>
<comment type="subcellular location">
    <subcellularLocation>
        <location evidence="1">Cytoplasm</location>
    </subcellularLocation>
</comment>
<proteinExistence type="inferred from homology"/>
<evidence type="ECO:0000256" key="6">
    <source>
        <dbReference type="ARBA" id="ARBA00023274"/>
    </source>
</evidence>
<evidence type="ECO:0000256" key="7">
    <source>
        <dbReference type="SAM" id="Coils"/>
    </source>
</evidence>
<dbReference type="InterPro" id="IPR008858">
    <property type="entry name" value="TROVE_dom"/>
</dbReference>
<dbReference type="WBParaSite" id="OFLC_0000439501-mRNA-1">
    <property type="protein sequence ID" value="OFLC_0000439501-mRNA-1"/>
    <property type="gene ID" value="OFLC_0000439501"/>
</dbReference>
<protein>
    <submittedName>
        <fullName evidence="11">TROVE domain-containing protein</fullName>
    </submittedName>
</protein>
<dbReference type="InterPro" id="IPR056800">
    <property type="entry name" value="vWA_Ro60"/>
</dbReference>
<dbReference type="InterPro" id="IPR037214">
    <property type="entry name" value="TROVE_dom_sf"/>
</dbReference>
<comment type="similarity">
    <text evidence="2">Belongs to the Ro 60 kDa family.</text>
</comment>
<reference evidence="11" key="1">
    <citation type="submission" date="2016-06" db="UniProtKB">
        <authorList>
            <consortium name="WormBaseParasite"/>
        </authorList>
    </citation>
    <scope>IDENTIFICATION</scope>
</reference>
<name>A0A183HA84_9BILA</name>
<dbReference type="SUPFAM" id="SSF53300">
    <property type="entry name" value="vWA-like"/>
    <property type="match status" value="1"/>
</dbReference>
<organism evidence="11">
    <name type="scientific">Onchocerca flexuosa</name>
    <dbReference type="NCBI Taxonomy" id="387005"/>
    <lineage>
        <taxon>Eukaryota</taxon>
        <taxon>Metazoa</taxon>
        <taxon>Ecdysozoa</taxon>
        <taxon>Nematoda</taxon>
        <taxon>Chromadorea</taxon>
        <taxon>Rhabditida</taxon>
        <taxon>Spirurina</taxon>
        <taxon>Spiruromorpha</taxon>
        <taxon>Filarioidea</taxon>
        <taxon>Onchocercidae</taxon>
        <taxon>Onchocerca</taxon>
    </lineage>
</organism>
<evidence type="ECO:0000256" key="3">
    <source>
        <dbReference type="ARBA" id="ARBA00022490"/>
    </source>
</evidence>
<evidence type="ECO:0000256" key="5">
    <source>
        <dbReference type="ARBA" id="ARBA00022884"/>
    </source>
</evidence>
<keyword evidence="3" id="KW-0963">Cytoplasm</keyword>
<dbReference type="PANTHER" id="PTHR14202:SF0">
    <property type="entry name" value="RNA-BINDING PROTEIN RO60"/>
    <property type="match status" value="1"/>
</dbReference>
<keyword evidence="6" id="KW-0687">Ribonucleoprotein</keyword>
<dbReference type="Pfam" id="PF25045">
    <property type="entry name" value="vWA_Ro60"/>
    <property type="match status" value="1"/>
</dbReference>
<dbReference type="AlphaFoldDB" id="A0A183HA84"/>
<dbReference type="Proteomes" id="UP000267606">
    <property type="component" value="Unassembled WGS sequence"/>
</dbReference>
<dbReference type="GO" id="GO:0005737">
    <property type="term" value="C:cytoplasm"/>
    <property type="evidence" value="ECO:0007669"/>
    <property type="project" value="UniProtKB-SubCell"/>
</dbReference>
<dbReference type="PANTHER" id="PTHR14202">
    <property type="entry name" value="60 KDA RIBONUCLEOPROTEIN SSA/RO"/>
    <property type="match status" value="1"/>
</dbReference>
<evidence type="ECO:0000313" key="10">
    <source>
        <dbReference type="Proteomes" id="UP000267606"/>
    </source>
</evidence>
<evidence type="ECO:0000259" key="8">
    <source>
        <dbReference type="PROSITE" id="PS50988"/>
    </source>
</evidence>
<reference evidence="9 10" key="2">
    <citation type="submission" date="2018-11" db="EMBL/GenBank/DDBJ databases">
        <authorList>
            <consortium name="Pathogen Informatics"/>
        </authorList>
    </citation>
    <scope>NUCLEOTIDE SEQUENCE [LARGE SCALE GENOMIC DNA]</scope>
</reference>
<dbReference type="PROSITE" id="PS50988">
    <property type="entry name" value="TROVE"/>
    <property type="match status" value="1"/>
</dbReference>
<keyword evidence="7" id="KW-0175">Coiled coil</keyword>
<dbReference type="Gene3D" id="3.40.50.410">
    <property type="entry name" value="von Willebrand factor, type A domain"/>
    <property type="match status" value="1"/>
</dbReference>
<dbReference type="EMBL" id="UZAJ01003311">
    <property type="protein sequence ID" value="VDO39851.1"/>
    <property type="molecule type" value="Genomic_DNA"/>
</dbReference>
<dbReference type="InterPro" id="IPR036465">
    <property type="entry name" value="vWFA_dom_sf"/>
</dbReference>
<keyword evidence="5" id="KW-0694">RNA-binding</keyword>
<feature type="domain" description="TROVE" evidence="8">
    <location>
        <begin position="1"/>
        <end position="315"/>
    </location>
</feature>
<dbReference type="STRING" id="387005.A0A183HA84"/>
<evidence type="ECO:0000256" key="2">
    <source>
        <dbReference type="ARBA" id="ARBA00007814"/>
    </source>
</evidence>
<dbReference type="GO" id="GO:0003723">
    <property type="term" value="F:RNA binding"/>
    <property type="evidence" value="ECO:0007669"/>
    <property type="project" value="UniProtKB-KW"/>
</dbReference>
<gene>
    <name evidence="9" type="ORF">OFLC_LOCUS4394</name>
</gene>
<sequence length="423" mass="49494">MNSKGWGRALRATVSNWYLNQNPENLIMQVTKYRNFEGYNHRDLFRLCHIHPNLGLPSNHNYWKYYTEYDAIFKFVVEDNMKLRKRKETLTESKIKRSKLDDEKAKIEQQTIEMEKEIEGMAELTLTRKNEATLIEKMKTKTNEATLIEEMKSKEAPNVETSKVLQFLKNFQQLQALTVNDAEKAAELINKHDFVYEHIPKILLNSKDIWKSLLVRMPLKMVMENLGKMTIVDLLGSKEHHCMYNQIIVDKLMDEKILKEMHIQPIDILLTYATYSIGIGYDERREIKWNPSKDIVNALEKAFYSSIQYIVPTNKRYCLFFNISDRMDFPISNSILSCSEVAAAFAMTFIRTESRVVTMTVSDCLIRFKLNCGMNLNNILRSMRQIILTKPNCDLPMSWAAEERLPFDVFIVFTDIEIPYDGG</sequence>
<evidence type="ECO:0000256" key="1">
    <source>
        <dbReference type="ARBA" id="ARBA00004496"/>
    </source>
</evidence>
<dbReference type="GO" id="GO:1990904">
    <property type="term" value="C:ribonucleoprotein complex"/>
    <property type="evidence" value="ECO:0007669"/>
    <property type="project" value="UniProtKB-KW"/>
</dbReference>
<keyword evidence="10" id="KW-1185">Reference proteome</keyword>
<accession>A0A183HA84</accession>
<dbReference type="InterPro" id="IPR040322">
    <property type="entry name" value="TROVE2"/>
</dbReference>
<evidence type="ECO:0000256" key="4">
    <source>
        <dbReference type="ARBA" id="ARBA00022723"/>
    </source>
</evidence>
<dbReference type="SUPFAM" id="SSF140864">
    <property type="entry name" value="TROVE domain-like"/>
    <property type="match status" value="2"/>
</dbReference>
<keyword evidence="4" id="KW-0479">Metal-binding</keyword>
<evidence type="ECO:0000313" key="9">
    <source>
        <dbReference type="EMBL" id="VDO39851.1"/>
    </source>
</evidence>
<dbReference type="Pfam" id="PF05731">
    <property type="entry name" value="TROVE"/>
    <property type="match status" value="1"/>
</dbReference>